<dbReference type="EMBL" id="AVFL01000010">
    <property type="protein sequence ID" value="EWY39895.1"/>
    <property type="molecule type" value="Genomic_DNA"/>
</dbReference>
<dbReference type="AlphaFoldDB" id="W9H139"/>
<dbReference type="InterPro" id="IPR011049">
    <property type="entry name" value="Serralysin-like_metalloprot_C"/>
</dbReference>
<evidence type="ECO:0008006" key="5">
    <source>
        <dbReference type="Google" id="ProtNLM"/>
    </source>
</evidence>
<dbReference type="PROSITE" id="PS00330">
    <property type="entry name" value="HEMOLYSIN_CALCIUM"/>
    <property type="match status" value="3"/>
</dbReference>
<dbReference type="PRINTS" id="PR00313">
    <property type="entry name" value="CABNDNGRPT"/>
</dbReference>
<dbReference type="InterPro" id="IPR001343">
    <property type="entry name" value="Hemolysn_Ca-bd"/>
</dbReference>
<organism evidence="3 4">
    <name type="scientific">Skermanella stibiiresistens SB22</name>
    <dbReference type="NCBI Taxonomy" id="1385369"/>
    <lineage>
        <taxon>Bacteria</taxon>
        <taxon>Pseudomonadati</taxon>
        <taxon>Pseudomonadota</taxon>
        <taxon>Alphaproteobacteria</taxon>
        <taxon>Rhodospirillales</taxon>
        <taxon>Azospirillaceae</taxon>
        <taxon>Skermanella</taxon>
    </lineage>
</organism>
<dbReference type="InterPro" id="IPR050557">
    <property type="entry name" value="RTX_toxin/Mannuronan_C5-epim"/>
</dbReference>
<evidence type="ECO:0000313" key="3">
    <source>
        <dbReference type="EMBL" id="EWY39895.1"/>
    </source>
</evidence>
<protein>
    <recommendedName>
        <fullName evidence="5">Calcium-binding protein</fullName>
    </recommendedName>
</protein>
<dbReference type="Pfam" id="PF00353">
    <property type="entry name" value="HemolysinCabind"/>
    <property type="match status" value="3"/>
</dbReference>
<evidence type="ECO:0000313" key="4">
    <source>
        <dbReference type="Proteomes" id="UP000019486"/>
    </source>
</evidence>
<gene>
    <name evidence="3" type="ORF">N825_04265</name>
</gene>
<dbReference type="GO" id="GO:0005509">
    <property type="term" value="F:calcium ion binding"/>
    <property type="evidence" value="ECO:0007669"/>
    <property type="project" value="InterPro"/>
</dbReference>
<comment type="caution">
    <text evidence="3">The sequence shown here is derived from an EMBL/GenBank/DDBJ whole genome shotgun (WGS) entry which is preliminary data.</text>
</comment>
<dbReference type="STRING" id="1385369.N825_04265"/>
<accession>W9H139</accession>
<dbReference type="GO" id="GO:0005576">
    <property type="term" value="C:extracellular region"/>
    <property type="evidence" value="ECO:0007669"/>
    <property type="project" value="UniProtKB-SubCell"/>
</dbReference>
<keyword evidence="2" id="KW-0964">Secreted</keyword>
<proteinExistence type="predicted"/>
<dbReference type="InterPro" id="IPR018511">
    <property type="entry name" value="Hemolysin-typ_Ca-bd_CS"/>
</dbReference>
<dbReference type="Proteomes" id="UP000019486">
    <property type="component" value="Unassembled WGS sequence"/>
</dbReference>
<dbReference type="SUPFAM" id="SSF51120">
    <property type="entry name" value="beta-Roll"/>
    <property type="match status" value="3"/>
</dbReference>
<dbReference type="Gene3D" id="2.150.10.10">
    <property type="entry name" value="Serralysin-like metalloprotease, C-terminal"/>
    <property type="match status" value="3"/>
</dbReference>
<comment type="subcellular location">
    <subcellularLocation>
        <location evidence="1">Secreted</location>
    </subcellularLocation>
</comment>
<reference evidence="3 4" key="1">
    <citation type="submission" date="2013-08" db="EMBL/GenBank/DDBJ databases">
        <title>The genome sequence of Skermanella stibiiresistens.</title>
        <authorList>
            <person name="Zhu W."/>
            <person name="Wang G."/>
        </authorList>
    </citation>
    <scope>NUCLEOTIDE SEQUENCE [LARGE SCALE GENOMIC DNA]</scope>
    <source>
        <strain evidence="3 4">SB22</strain>
    </source>
</reference>
<evidence type="ECO:0000256" key="1">
    <source>
        <dbReference type="ARBA" id="ARBA00004613"/>
    </source>
</evidence>
<sequence length="328" mass="33692">MARDVIYGTRWADTLRGQGGNDYLNGQDGNDGLFGDAGDDKLDGGAGNDTLHGGDGVDALFGGTGSDVLHGDVGNDYLSGGAGFDQLFGGSGNDRLVGGEGTNDLYGGSGNDTLVLEEYGAVQETSSRFVGGTGFDTLHVIAGDATVLVDPFTGSLETAPARMVIDFDDDRSGGALWFQDAGEWAFEGAGTFSEIEAFTVSTDTRLDFHGGKDDATVTGGRHADLFEGGAGDETFIGGGGADLFLMSWNGPGTGMGSDRIVGFNAAEGDRIESAFFTGVFGSNLKTTAVEKNGHTILTSRMSDGTVVHTLDVDAVGLPPGTLADHVWA</sequence>
<keyword evidence="4" id="KW-1185">Reference proteome</keyword>
<name>W9H139_9PROT</name>
<evidence type="ECO:0000256" key="2">
    <source>
        <dbReference type="ARBA" id="ARBA00022525"/>
    </source>
</evidence>
<dbReference type="PATRIC" id="fig|1385369.3.peg.3078"/>
<dbReference type="PANTHER" id="PTHR38340:SF1">
    <property type="entry name" value="S-LAYER PROTEIN"/>
    <property type="match status" value="1"/>
</dbReference>
<dbReference type="PANTHER" id="PTHR38340">
    <property type="entry name" value="S-LAYER PROTEIN"/>
    <property type="match status" value="1"/>
</dbReference>